<name>A0A6P6RT69_9EIME</name>
<dbReference type="GeneID" id="34619291"/>
<evidence type="ECO:0000313" key="3">
    <source>
        <dbReference type="RefSeq" id="XP_026190315.1"/>
    </source>
</evidence>
<feature type="domain" description="UBC core" evidence="1">
    <location>
        <begin position="85"/>
        <end position="239"/>
    </location>
</feature>
<dbReference type="InterPro" id="IPR000608">
    <property type="entry name" value="UBC"/>
</dbReference>
<keyword evidence="2" id="KW-1185">Reference proteome</keyword>
<dbReference type="InterPro" id="IPR050113">
    <property type="entry name" value="Ub_conjugating_enzyme"/>
</dbReference>
<reference evidence="3" key="1">
    <citation type="submission" date="2025-08" db="UniProtKB">
        <authorList>
            <consortium name="RefSeq"/>
        </authorList>
    </citation>
    <scope>IDENTIFICATION</scope>
</reference>
<dbReference type="Pfam" id="PF00179">
    <property type="entry name" value="UQ_con"/>
    <property type="match status" value="1"/>
</dbReference>
<evidence type="ECO:0000313" key="2">
    <source>
        <dbReference type="Proteomes" id="UP000515125"/>
    </source>
</evidence>
<dbReference type="OrthoDB" id="5596422at2759"/>
<proteinExistence type="predicted"/>
<dbReference type="SUPFAM" id="SSF54495">
    <property type="entry name" value="UBC-like"/>
    <property type="match status" value="1"/>
</dbReference>
<accession>A0A6P6RT69</accession>
<dbReference type="CDD" id="cd23814">
    <property type="entry name" value="UEV_AKTIP"/>
    <property type="match status" value="1"/>
</dbReference>
<dbReference type="AlphaFoldDB" id="A0A6P6RT69"/>
<evidence type="ECO:0000259" key="1">
    <source>
        <dbReference type="PROSITE" id="PS50127"/>
    </source>
</evidence>
<sequence>MEGSPRPPSDRERDVALVPAVLRRGQSGRSRLLVDEELALFGSTSPADKRREGRTVLPVNRELLAGVDAKGNEVPVDPKGVEDSLDIYSVLIEYAKMPGFVPEGVYCMPTWNDIRTWDGVVFPSHGVYRGGIFKFRIAIPKDYPSVAPRVTFLSKVFHPLVDPKTGEVCIQAYFKEWNSERHYIPMVLLYLKSIFFSKDFLRGTADKMNWRNERAAQLFRDDKATLLGEIRQCVRDSQEQCFEAVPRDNAIAAAAAPDEREPLAAASDDLKGSQTHYPGIGKGEKTDDETGFVFNFQPFHRHQKPLLHAISLLVVDDACADRTQAFVEWFIDDWCKAEFEKEEKREEQQQV</sequence>
<protein>
    <submittedName>
        <fullName evidence="3">AKT-interacting protein</fullName>
    </submittedName>
</protein>
<gene>
    <name evidence="3" type="primary">LOC34619291</name>
</gene>
<dbReference type="SMART" id="SM00212">
    <property type="entry name" value="UBCc"/>
    <property type="match status" value="1"/>
</dbReference>
<dbReference type="PANTHER" id="PTHR24067">
    <property type="entry name" value="UBIQUITIN-CONJUGATING ENZYME E2"/>
    <property type="match status" value="1"/>
</dbReference>
<dbReference type="Proteomes" id="UP000515125">
    <property type="component" value="Unplaced"/>
</dbReference>
<dbReference type="PROSITE" id="PS50127">
    <property type="entry name" value="UBC_2"/>
    <property type="match status" value="1"/>
</dbReference>
<organism evidence="2 3">
    <name type="scientific">Cyclospora cayetanensis</name>
    <dbReference type="NCBI Taxonomy" id="88456"/>
    <lineage>
        <taxon>Eukaryota</taxon>
        <taxon>Sar</taxon>
        <taxon>Alveolata</taxon>
        <taxon>Apicomplexa</taxon>
        <taxon>Conoidasida</taxon>
        <taxon>Coccidia</taxon>
        <taxon>Eucoccidiorida</taxon>
        <taxon>Eimeriorina</taxon>
        <taxon>Eimeriidae</taxon>
        <taxon>Cyclospora</taxon>
    </lineage>
</organism>
<dbReference type="Gene3D" id="3.10.110.10">
    <property type="entry name" value="Ubiquitin Conjugating Enzyme"/>
    <property type="match status" value="1"/>
</dbReference>
<dbReference type="InterPro" id="IPR016135">
    <property type="entry name" value="UBQ-conjugating_enzyme/RWD"/>
</dbReference>
<dbReference type="RefSeq" id="XP_026190315.1">
    <property type="nucleotide sequence ID" value="XM_026334530.1"/>
</dbReference>